<dbReference type="AlphaFoldDB" id="A0A7Y0Q4X6"/>
<dbReference type="Pfam" id="PF00078">
    <property type="entry name" value="RVT_1"/>
    <property type="match status" value="1"/>
</dbReference>
<accession>A0A7Y0Q4X6</accession>
<dbReference type="Proteomes" id="UP000533476">
    <property type="component" value="Unassembled WGS sequence"/>
</dbReference>
<dbReference type="InterPro" id="IPR051083">
    <property type="entry name" value="GrpII_Intron_Splice-Mob/Def"/>
</dbReference>
<dbReference type="PANTHER" id="PTHR34047:SF8">
    <property type="entry name" value="PROTEIN YKFC"/>
    <property type="match status" value="1"/>
</dbReference>
<dbReference type="InterPro" id="IPR030931">
    <property type="entry name" value="Group_II_RT_mat"/>
</dbReference>
<dbReference type="CDD" id="cd01651">
    <property type="entry name" value="RT_G2_intron"/>
    <property type="match status" value="1"/>
</dbReference>
<name>A0A7Y0Q4X6_9FIRM</name>
<organism evidence="2 3">
    <name type="scientific">Sulfobacillus harzensis</name>
    <dbReference type="NCBI Taxonomy" id="2729629"/>
    <lineage>
        <taxon>Bacteria</taxon>
        <taxon>Bacillati</taxon>
        <taxon>Bacillota</taxon>
        <taxon>Clostridia</taxon>
        <taxon>Eubacteriales</taxon>
        <taxon>Clostridiales Family XVII. Incertae Sedis</taxon>
        <taxon>Sulfobacillus</taxon>
    </lineage>
</organism>
<feature type="domain" description="Reverse transcriptase" evidence="1">
    <location>
        <begin position="66"/>
        <end position="317"/>
    </location>
</feature>
<sequence length="440" mass="51092">MTTGLERIADKARREPTLQFTSLAHHLTSERLWQALHQMHRDTAPGVDGVAHDEAVDTFPQWSREVLSAVHRKGYHPPPVRRVWIPKPGKDAKRPLGVPTIADRALQRSVADVLSAIYEQDFLPVSFGGRPGRGAHHALATLHQILMTKPVNWVFEADLKNFFGSLDHGWMMQFMAQRVGDPRVLSLIRRWLKAGALEAGELQPSDRGTPQGGSISGLLSNVYLHYVLDLWFEKAIKPRLAGEAYLVRYVDDFVVCFEHQRDAERFQAVLSQRLNKFGLTLEPTKTRLIAFGRHAQHRAEQQGRRKPDTLYFLGFTHYCTRNRKGGFMVGRKTEKSRQRRTLQRLQARMRDILHERIEDQAYWINQLLQGHYAYFGVAGNWWSMNQVYLAVLRYWRRMLSRRSQKSQVSWQAFWRILQRFPLKRPKMSVPYTALPHYAIL</sequence>
<evidence type="ECO:0000313" key="2">
    <source>
        <dbReference type="EMBL" id="NMP25082.1"/>
    </source>
</evidence>
<comment type="caution">
    <text evidence="2">The sequence shown here is derived from an EMBL/GenBank/DDBJ whole genome shotgun (WGS) entry which is preliminary data.</text>
</comment>
<dbReference type="GO" id="GO:0003964">
    <property type="term" value="F:RNA-directed DNA polymerase activity"/>
    <property type="evidence" value="ECO:0007669"/>
    <property type="project" value="UniProtKB-KW"/>
</dbReference>
<gene>
    <name evidence="2" type="primary">ltrA</name>
    <name evidence="2" type="ORF">HIJ39_22535</name>
</gene>
<keyword evidence="3" id="KW-1185">Reference proteome</keyword>
<protein>
    <submittedName>
        <fullName evidence="2">Group II intron reverse transcriptase/maturase</fullName>
        <ecNumber evidence="2">2.7.7.49</ecNumber>
    </submittedName>
</protein>
<dbReference type="InterPro" id="IPR043502">
    <property type="entry name" value="DNA/RNA_pol_sf"/>
</dbReference>
<reference evidence="2 3" key="1">
    <citation type="submission" date="2020-04" db="EMBL/GenBank/DDBJ databases">
        <authorList>
            <person name="Zhang R."/>
            <person name="Schippers A."/>
        </authorList>
    </citation>
    <scope>NUCLEOTIDE SEQUENCE [LARGE SCALE GENOMIC DNA]</scope>
    <source>
        <strain evidence="2 3">DSM 109850</strain>
    </source>
</reference>
<dbReference type="EMBL" id="JABBVZ010000222">
    <property type="protein sequence ID" value="NMP25082.1"/>
    <property type="molecule type" value="Genomic_DNA"/>
</dbReference>
<dbReference type="RefSeq" id="WP_169103281.1">
    <property type="nucleotide sequence ID" value="NZ_JABBVZ010000222.1"/>
</dbReference>
<dbReference type="PANTHER" id="PTHR34047">
    <property type="entry name" value="NUCLEAR INTRON MATURASE 1, MITOCHONDRIAL-RELATED"/>
    <property type="match status" value="1"/>
</dbReference>
<keyword evidence="2" id="KW-0548">Nucleotidyltransferase</keyword>
<dbReference type="NCBIfam" id="TIGR04416">
    <property type="entry name" value="group_II_RT_mat"/>
    <property type="match status" value="1"/>
</dbReference>
<dbReference type="InterPro" id="IPR000477">
    <property type="entry name" value="RT_dom"/>
</dbReference>
<dbReference type="EC" id="2.7.7.49" evidence="2"/>
<evidence type="ECO:0000259" key="1">
    <source>
        <dbReference type="PROSITE" id="PS50878"/>
    </source>
</evidence>
<evidence type="ECO:0000313" key="3">
    <source>
        <dbReference type="Proteomes" id="UP000533476"/>
    </source>
</evidence>
<keyword evidence="2" id="KW-0808">Transferase</keyword>
<dbReference type="SUPFAM" id="SSF56672">
    <property type="entry name" value="DNA/RNA polymerases"/>
    <property type="match status" value="1"/>
</dbReference>
<keyword evidence="2" id="KW-0695">RNA-directed DNA polymerase</keyword>
<dbReference type="PROSITE" id="PS50878">
    <property type="entry name" value="RT_POL"/>
    <property type="match status" value="1"/>
</dbReference>
<proteinExistence type="predicted"/>